<evidence type="ECO:0000313" key="9">
    <source>
        <dbReference type="Proteomes" id="UP001596472"/>
    </source>
</evidence>
<reference evidence="9" key="1">
    <citation type="journal article" date="2019" name="Int. J. Syst. Evol. Microbiol.">
        <title>The Global Catalogue of Microorganisms (GCM) 10K type strain sequencing project: providing services to taxonomists for standard genome sequencing and annotation.</title>
        <authorList>
            <consortium name="The Broad Institute Genomics Platform"/>
            <consortium name="The Broad Institute Genome Sequencing Center for Infectious Disease"/>
            <person name="Wu L."/>
            <person name="Ma J."/>
        </authorList>
    </citation>
    <scope>NUCLEOTIDE SEQUENCE [LARGE SCALE GENOMIC DNA]</scope>
    <source>
        <strain evidence="9">CGMCC 4.1467</strain>
    </source>
</reference>
<keyword evidence="3" id="KW-1003">Cell membrane</keyword>
<keyword evidence="6" id="KW-0472">Membrane</keyword>
<accession>A0ABW2LCQ5</accession>
<dbReference type="PANTHER" id="PTHR30558:SF3">
    <property type="entry name" value="BIOPOLYMER TRANSPORT PROTEIN EXBD-RELATED"/>
    <property type="match status" value="1"/>
</dbReference>
<dbReference type="Pfam" id="PF02472">
    <property type="entry name" value="ExbD"/>
    <property type="match status" value="1"/>
</dbReference>
<dbReference type="EMBL" id="JBHTBS010000012">
    <property type="protein sequence ID" value="MFC7339118.1"/>
    <property type="molecule type" value="Genomic_DNA"/>
</dbReference>
<sequence>MARHRRSEKPIEDEPKLDISSLIDATFLLLIYFLVTTTIQPREQDVQMTLPAAAPSETPPEIEPRLIKIDSNGAIFSGTGASQLPMDSDVDVHELPMLTAELRAYKEAADSTNSVPLVQIYADGGATQQRVIDVLNALAGVEITKVTFTDLMDE</sequence>
<keyword evidence="9" id="KW-1185">Reference proteome</keyword>
<dbReference type="PANTHER" id="PTHR30558">
    <property type="entry name" value="EXBD MEMBRANE COMPONENT OF PMF-DRIVEN MACROMOLECULE IMPORT SYSTEM"/>
    <property type="match status" value="1"/>
</dbReference>
<keyword evidence="5" id="KW-1133">Transmembrane helix</keyword>
<protein>
    <submittedName>
        <fullName evidence="8">ExbD/TolR family protein</fullName>
    </submittedName>
</protein>
<gene>
    <name evidence="8" type="ORF">ACFQY0_18135</name>
</gene>
<evidence type="ECO:0000256" key="3">
    <source>
        <dbReference type="ARBA" id="ARBA00022475"/>
    </source>
</evidence>
<proteinExistence type="inferred from homology"/>
<evidence type="ECO:0000313" key="8">
    <source>
        <dbReference type="EMBL" id="MFC7339118.1"/>
    </source>
</evidence>
<evidence type="ECO:0000256" key="1">
    <source>
        <dbReference type="ARBA" id="ARBA00004162"/>
    </source>
</evidence>
<dbReference type="Proteomes" id="UP001596472">
    <property type="component" value="Unassembled WGS sequence"/>
</dbReference>
<comment type="subcellular location">
    <subcellularLocation>
        <location evidence="1">Cell membrane</location>
        <topology evidence="1">Single-pass membrane protein</topology>
    </subcellularLocation>
    <subcellularLocation>
        <location evidence="7">Cell membrane</location>
        <topology evidence="7">Single-pass type II membrane protein</topology>
    </subcellularLocation>
</comment>
<evidence type="ECO:0000256" key="2">
    <source>
        <dbReference type="ARBA" id="ARBA00005811"/>
    </source>
</evidence>
<dbReference type="InterPro" id="IPR003400">
    <property type="entry name" value="ExbD"/>
</dbReference>
<evidence type="ECO:0000256" key="4">
    <source>
        <dbReference type="ARBA" id="ARBA00022692"/>
    </source>
</evidence>
<keyword evidence="7" id="KW-0653">Protein transport</keyword>
<keyword evidence="7" id="KW-0813">Transport</keyword>
<evidence type="ECO:0000256" key="7">
    <source>
        <dbReference type="RuleBase" id="RU003879"/>
    </source>
</evidence>
<name>A0ABW2LCQ5_9BACT</name>
<comment type="caution">
    <text evidence="8">The sequence shown here is derived from an EMBL/GenBank/DDBJ whole genome shotgun (WGS) entry which is preliminary data.</text>
</comment>
<evidence type="ECO:0000256" key="6">
    <source>
        <dbReference type="ARBA" id="ARBA00023136"/>
    </source>
</evidence>
<keyword evidence="4 7" id="KW-0812">Transmembrane</keyword>
<comment type="similarity">
    <text evidence="2 7">Belongs to the ExbD/TolR family.</text>
</comment>
<dbReference type="RefSeq" id="WP_379715305.1">
    <property type="nucleotide sequence ID" value="NZ_JBHTBS010000012.1"/>
</dbReference>
<organism evidence="8 9">
    <name type="scientific">Haloferula chungangensis</name>
    <dbReference type="NCBI Taxonomy" id="1048331"/>
    <lineage>
        <taxon>Bacteria</taxon>
        <taxon>Pseudomonadati</taxon>
        <taxon>Verrucomicrobiota</taxon>
        <taxon>Verrucomicrobiia</taxon>
        <taxon>Verrucomicrobiales</taxon>
        <taxon>Verrucomicrobiaceae</taxon>
        <taxon>Haloferula</taxon>
    </lineage>
</organism>
<evidence type="ECO:0000256" key="5">
    <source>
        <dbReference type="ARBA" id="ARBA00022989"/>
    </source>
</evidence>